<sequence length="80" mass="8668">MLKTPPFVTPFALVSLVLALGATNVVVNKTTHTNEGAKVTNTRTVRQNSDDQQNSNSSSRNDNSDRDNDQSSSSSTTRQD</sequence>
<feature type="compositionally biased region" description="Low complexity" evidence="1">
    <location>
        <begin position="70"/>
        <end position="80"/>
    </location>
</feature>
<proteinExistence type="predicted"/>
<feature type="signal peptide" evidence="2">
    <location>
        <begin position="1"/>
        <end position="21"/>
    </location>
</feature>
<comment type="caution">
    <text evidence="3">The sequence shown here is derived from an EMBL/GenBank/DDBJ whole genome shotgun (WGS) entry which is preliminary data.</text>
</comment>
<organism evidence="3 4">
    <name type="scientific">Limosilactobacillus coleohominis</name>
    <dbReference type="NCBI Taxonomy" id="181675"/>
    <lineage>
        <taxon>Bacteria</taxon>
        <taxon>Bacillati</taxon>
        <taxon>Bacillota</taxon>
        <taxon>Bacilli</taxon>
        <taxon>Lactobacillales</taxon>
        <taxon>Lactobacillaceae</taxon>
        <taxon>Limosilactobacillus</taxon>
    </lineage>
</organism>
<accession>A0ABS2GXL0</accession>
<evidence type="ECO:0000256" key="1">
    <source>
        <dbReference type="SAM" id="MobiDB-lite"/>
    </source>
</evidence>
<feature type="region of interest" description="Disordered" evidence="1">
    <location>
        <begin position="31"/>
        <end position="80"/>
    </location>
</feature>
<keyword evidence="2" id="KW-0732">Signal</keyword>
<name>A0ABS2GXL0_9LACO</name>
<dbReference type="EMBL" id="JACJKU010000003">
    <property type="protein sequence ID" value="MBM6940010.1"/>
    <property type="molecule type" value="Genomic_DNA"/>
</dbReference>
<evidence type="ECO:0000313" key="3">
    <source>
        <dbReference type="EMBL" id="MBM6940010.1"/>
    </source>
</evidence>
<gene>
    <name evidence="3" type="ORF">H5975_00655</name>
</gene>
<evidence type="ECO:0000313" key="4">
    <source>
        <dbReference type="Proteomes" id="UP000785625"/>
    </source>
</evidence>
<feature type="compositionally biased region" description="Low complexity" evidence="1">
    <location>
        <begin position="46"/>
        <end position="61"/>
    </location>
</feature>
<keyword evidence="4" id="KW-1185">Reference proteome</keyword>
<feature type="non-terminal residue" evidence="3">
    <location>
        <position position="80"/>
    </location>
</feature>
<evidence type="ECO:0008006" key="5">
    <source>
        <dbReference type="Google" id="ProtNLM"/>
    </source>
</evidence>
<feature type="chain" id="PRO_5045480861" description="Extracellular protein" evidence="2">
    <location>
        <begin position="22"/>
        <end position="80"/>
    </location>
</feature>
<evidence type="ECO:0000256" key="2">
    <source>
        <dbReference type="SAM" id="SignalP"/>
    </source>
</evidence>
<protein>
    <recommendedName>
        <fullName evidence="5">Extracellular protein</fullName>
    </recommendedName>
</protein>
<reference evidence="3 4" key="1">
    <citation type="journal article" date="2021" name="Sci. Rep.">
        <title>The distribution of antibiotic resistance genes in chicken gut microbiota commensals.</title>
        <authorList>
            <person name="Juricova H."/>
            <person name="Matiasovicova J."/>
            <person name="Kubasova T."/>
            <person name="Cejkova D."/>
            <person name="Rychlik I."/>
        </authorList>
    </citation>
    <scope>NUCLEOTIDE SEQUENCE [LARGE SCALE GENOMIC DNA]</scope>
    <source>
        <strain evidence="3 4">An574</strain>
    </source>
</reference>
<dbReference type="Proteomes" id="UP000785625">
    <property type="component" value="Unassembled WGS sequence"/>
</dbReference>